<dbReference type="AlphaFoldDB" id="A0A267FA15"/>
<keyword evidence="3" id="KW-1185">Reference proteome</keyword>
<proteinExistence type="predicted"/>
<feature type="non-terminal residue" evidence="2">
    <location>
        <position position="1"/>
    </location>
</feature>
<evidence type="ECO:0000313" key="3">
    <source>
        <dbReference type="Proteomes" id="UP000215902"/>
    </source>
</evidence>
<evidence type="ECO:0000256" key="1">
    <source>
        <dbReference type="SAM" id="MobiDB-lite"/>
    </source>
</evidence>
<protein>
    <submittedName>
        <fullName evidence="2">Uncharacterized protein</fullName>
    </submittedName>
</protein>
<comment type="caution">
    <text evidence="2">The sequence shown here is derived from an EMBL/GenBank/DDBJ whole genome shotgun (WGS) entry which is preliminary data.</text>
</comment>
<gene>
    <name evidence="2" type="ORF">BOX15_Mlig022987g2</name>
</gene>
<feature type="region of interest" description="Disordered" evidence="1">
    <location>
        <begin position="139"/>
        <end position="164"/>
    </location>
</feature>
<evidence type="ECO:0000313" key="2">
    <source>
        <dbReference type="EMBL" id="PAA70630.1"/>
    </source>
</evidence>
<reference evidence="2 3" key="1">
    <citation type="submission" date="2017-06" db="EMBL/GenBank/DDBJ databases">
        <title>A platform for efficient transgenesis in Macrostomum lignano, a flatworm model organism for stem cell research.</title>
        <authorList>
            <person name="Berezikov E."/>
        </authorList>
    </citation>
    <scope>NUCLEOTIDE SEQUENCE [LARGE SCALE GENOMIC DNA]</scope>
    <source>
        <strain evidence="2">DV1</strain>
        <tissue evidence="2">Whole organism</tissue>
    </source>
</reference>
<sequence>PPQTLTMQRIIRPLLNSFQLYTSRAHQQQQCGIRLPAHIAATLDNSGESPKRQLDQSDAIAVSNCGGFVLCWHPSKRQPYDSTLPMPAESSSVAESESLAAAPLKPSLVRLADNRERFGPTLDDLTAVFHKPMPFFRPFPQKTKRARPYEYADDQSERTPRRGL</sequence>
<dbReference type="Proteomes" id="UP000215902">
    <property type="component" value="Unassembled WGS sequence"/>
</dbReference>
<name>A0A267FA15_9PLAT</name>
<organism evidence="2 3">
    <name type="scientific">Macrostomum lignano</name>
    <dbReference type="NCBI Taxonomy" id="282301"/>
    <lineage>
        <taxon>Eukaryota</taxon>
        <taxon>Metazoa</taxon>
        <taxon>Spiralia</taxon>
        <taxon>Lophotrochozoa</taxon>
        <taxon>Platyhelminthes</taxon>
        <taxon>Rhabditophora</taxon>
        <taxon>Macrostomorpha</taxon>
        <taxon>Macrostomida</taxon>
        <taxon>Macrostomidae</taxon>
        <taxon>Macrostomum</taxon>
    </lineage>
</organism>
<feature type="compositionally biased region" description="Basic and acidic residues" evidence="1">
    <location>
        <begin position="147"/>
        <end position="164"/>
    </location>
</feature>
<accession>A0A267FA15</accession>
<dbReference type="EMBL" id="NIVC01001219">
    <property type="protein sequence ID" value="PAA70630.1"/>
    <property type="molecule type" value="Genomic_DNA"/>
</dbReference>